<feature type="domain" description="RING-type" evidence="6">
    <location>
        <begin position="84"/>
        <end position="119"/>
    </location>
</feature>
<name>A0A0D3HZA5_EMIH1</name>
<dbReference type="RefSeq" id="XP_005756769.1">
    <property type="nucleotide sequence ID" value="XM_005756712.1"/>
</dbReference>
<keyword evidence="2 4" id="KW-0863">Zinc-finger</keyword>
<dbReference type="Proteomes" id="UP000013827">
    <property type="component" value="Unassembled WGS sequence"/>
</dbReference>
<dbReference type="PANTHER" id="PTHR14879:SF5">
    <property type="entry name" value="RING-TYPE DOMAIN-CONTAINING PROTEIN"/>
    <property type="match status" value="1"/>
</dbReference>
<reference evidence="8" key="1">
    <citation type="journal article" date="2013" name="Nature">
        <title>Pan genome of the phytoplankton Emiliania underpins its global distribution.</title>
        <authorList>
            <person name="Read B.A."/>
            <person name="Kegel J."/>
            <person name="Klute M.J."/>
            <person name="Kuo A."/>
            <person name="Lefebvre S.C."/>
            <person name="Maumus F."/>
            <person name="Mayer C."/>
            <person name="Miller J."/>
            <person name="Monier A."/>
            <person name="Salamov A."/>
            <person name="Young J."/>
            <person name="Aguilar M."/>
            <person name="Claverie J.M."/>
            <person name="Frickenhaus S."/>
            <person name="Gonzalez K."/>
            <person name="Herman E.K."/>
            <person name="Lin Y.C."/>
            <person name="Napier J."/>
            <person name="Ogata H."/>
            <person name="Sarno A.F."/>
            <person name="Shmutz J."/>
            <person name="Schroeder D."/>
            <person name="de Vargas C."/>
            <person name="Verret F."/>
            <person name="von Dassow P."/>
            <person name="Valentin K."/>
            <person name="Van de Peer Y."/>
            <person name="Wheeler G."/>
            <person name="Dacks J.B."/>
            <person name="Delwiche C.F."/>
            <person name="Dyhrman S.T."/>
            <person name="Glockner G."/>
            <person name="John U."/>
            <person name="Richards T."/>
            <person name="Worden A.Z."/>
            <person name="Zhang X."/>
            <person name="Grigoriev I.V."/>
            <person name="Allen A.E."/>
            <person name="Bidle K."/>
            <person name="Borodovsky M."/>
            <person name="Bowler C."/>
            <person name="Brownlee C."/>
            <person name="Cock J.M."/>
            <person name="Elias M."/>
            <person name="Gladyshev V.N."/>
            <person name="Groth M."/>
            <person name="Guda C."/>
            <person name="Hadaegh A."/>
            <person name="Iglesias-Rodriguez M.D."/>
            <person name="Jenkins J."/>
            <person name="Jones B.M."/>
            <person name="Lawson T."/>
            <person name="Leese F."/>
            <person name="Lindquist E."/>
            <person name="Lobanov A."/>
            <person name="Lomsadze A."/>
            <person name="Malik S.B."/>
            <person name="Marsh M.E."/>
            <person name="Mackinder L."/>
            <person name="Mock T."/>
            <person name="Mueller-Roeber B."/>
            <person name="Pagarete A."/>
            <person name="Parker M."/>
            <person name="Probert I."/>
            <person name="Quesneville H."/>
            <person name="Raines C."/>
            <person name="Rensing S.A."/>
            <person name="Riano-Pachon D.M."/>
            <person name="Richier S."/>
            <person name="Rokitta S."/>
            <person name="Shiraiwa Y."/>
            <person name="Soanes D.M."/>
            <person name="van der Giezen M."/>
            <person name="Wahlund T.M."/>
            <person name="Williams B."/>
            <person name="Wilson W."/>
            <person name="Wolfe G."/>
            <person name="Wurch L.L."/>
        </authorList>
    </citation>
    <scope>NUCLEOTIDE SEQUENCE</scope>
</reference>
<dbReference type="EnsemblProtists" id="EOD04340">
    <property type="protein sequence ID" value="EOD04340"/>
    <property type="gene ID" value="EMIHUDRAFT_221114"/>
</dbReference>
<dbReference type="KEGG" id="ehx:EMIHUDRAFT_221114"/>
<evidence type="ECO:0000313" key="7">
    <source>
        <dbReference type="EnsemblProtists" id="EOD04340"/>
    </source>
</evidence>
<dbReference type="Pfam" id="PF13920">
    <property type="entry name" value="zf-C3HC4_3"/>
    <property type="match status" value="1"/>
</dbReference>
<dbReference type="OMA" id="CCEVIEP"/>
<organism evidence="7 8">
    <name type="scientific">Emiliania huxleyi (strain CCMP1516)</name>
    <dbReference type="NCBI Taxonomy" id="280463"/>
    <lineage>
        <taxon>Eukaryota</taxon>
        <taxon>Haptista</taxon>
        <taxon>Haptophyta</taxon>
        <taxon>Prymnesiophyceae</taxon>
        <taxon>Isochrysidales</taxon>
        <taxon>Noelaerhabdaceae</taxon>
        <taxon>Emiliania</taxon>
    </lineage>
</organism>
<evidence type="ECO:0000256" key="1">
    <source>
        <dbReference type="ARBA" id="ARBA00022723"/>
    </source>
</evidence>
<dbReference type="FunFam" id="1.10.1170.10:FF:000002">
    <property type="entry name" value="Baculoviral IAP repeat containing 7"/>
    <property type="match status" value="1"/>
</dbReference>
<proteinExistence type="predicted"/>
<sequence>GLSEDEAALAAREEAELAAALEESARLEDETRRPAEEQAPPAGSTSDPPPTEEQPVAALSLADANFDTGRAAVPESTLGGETTCIVCFTRPKDHVAIPCGHQCACGDCSAKMEQCPICRQPVLMWMDSSRIRLA</sequence>
<dbReference type="AlphaFoldDB" id="A0A0D3HZA5"/>
<feature type="compositionally biased region" description="Basic and acidic residues" evidence="5">
    <location>
        <begin position="23"/>
        <end position="36"/>
    </location>
</feature>
<dbReference type="PROSITE" id="PS50089">
    <property type="entry name" value="ZF_RING_2"/>
    <property type="match status" value="1"/>
</dbReference>
<keyword evidence="3" id="KW-0862">Zinc</keyword>
<dbReference type="HOGENOM" id="CLU_101190_1_0_1"/>
<feature type="region of interest" description="Disordered" evidence="5">
    <location>
        <begin position="1"/>
        <end position="57"/>
    </location>
</feature>
<evidence type="ECO:0000313" key="8">
    <source>
        <dbReference type="Proteomes" id="UP000013827"/>
    </source>
</evidence>
<accession>A0A0D3HZA5</accession>
<dbReference type="InterPro" id="IPR051728">
    <property type="entry name" value="RING-FYVE_E3_ubiquitin-ligase"/>
</dbReference>
<dbReference type="GO" id="GO:0008270">
    <property type="term" value="F:zinc ion binding"/>
    <property type="evidence" value="ECO:0007669"/>
    <property type="project" value="UniProtKB-KW"/>
</dbReference>
<evidence type="ECO:0000256" key="3">
    <source>
        <dbReference type="ARBA" id="ARBA00022833"/>
    </source>
</evidence>
<dbReference type="InterPro" id="IPR013083">
    <property type="entry name" value="Znf_RING/FYVE/PHD"/>
</dbReference>
<protein>
    <recommendedName>
        <fullName evidence="6">RING-type domain-containing protein</fullName>
    </recommendedName>
</protein>
<dbReference type="InterPro" id="IPR001841">
    <property type="entry name" value="Znf_RING"/>
</dbReference>
<dbReference type="PANTHER" id="PTHR14879">
    <property type="entry name" value="CASPASE REGULATOR, RING FINGER DOMAIN-CONTAINING"/>
    <property type="match status" value="1"/>
</dbReference>
<keyword evidence="1" id="KW-0479">Metal-binding</keyword>
<dbReference type="SUPFAM" id="SSF57850">
    <property type="entry name" value="RING/U-box"/>
    <property type="match status" value="1"/>
</dbReference>
<reference evidence="7" key="2">
    <citation type="submission" date="2024-10" db="UniProtKB">
        <authorList>
            <consortium name="EnsemblProtists"/>
        </authorList>
    </citation>
    <scope>IDENTIFICATION</scope>
</reference>
<evidence type="ECO:0000256" key="2">
    <source>
        <dbReference type="ARBA" id="ARBA00022771"/>
    </source>
</evidence>
<dbReference type="PaxDb" id="2903-EOD04340"/>
<dbReference type="Gene3D" id="3.30.40.10">
    <property type="entry name" value="Zinc/RING finger domain, C3HC4 (zinc finger)"/>
    <property type="match status" value="1"/>
</dbReference>
<evidence type="ECO:0000259" key="6">
    <source>
        <dbReference type="PROSITE" id="PS50089"/>
    </source>
</evidence>
<keyword evidence="8" id="KW-1185">Reference proteome</keyword>
<evidence type="ECO:0000256" key="5">
    <source>
        <dbReference type="SAM" id="MobiDB-lite"/>
    </source>
</evidence>
<evidence type="ECO:0000256" key="4">
    <source>
        <dbReference type="PROSITE-ProRule" id="PRU00175"/>
    </source>
</evidence>
<dbReference type="GeneID" id="17250495"/>